<gene>
    <name evidence="1" type="ORF">PGT21_002742</name>
    <name evidence="2" type="ORF">PGTUg99_005264</name>
</gene>
<comment type="caution">
    <text evidence="1">The sequence shown here is derived from an EMBL/GenBank/DDBJ whole genome shotgun (WGS) entry which is preliminary data.</text>
</comment>
<accession>A0A5B0QHB2</accession>
<organism evidence="1 3">
    <name type="scientific">Puccinia graminis f. sp. tritici</name>
    <dbReference type="NCBI Taxonomy" id="56615"/>
    <lineage>
        <taxon>Eukaryota</taxon>
        <taxon>Fungi</taxon>
        <taxon>Dikarya</taxon>
        <taxon>Basidiomycota</taxon>
        <taxon>Pucciniomycotina</taxon>
        <taxon>Pucciniomycetes</taxon>
        <taxon>Pucciniales</taxon>
        <taxon>Pucciniaceae</taxon>
        <taxon>Puccinia</taxon>
    </lineage>
</organism>
<dbReference type="Proteomes" id="UP000325313">
    <property type="component" value="Unassembled WGS sequence"/>
</dbReference>
<dbReference type="EMBL" id="VSWC01000015">
    <property type="protein sequence ID" value="KAA1112581.1"/>
    <property type="molecule type" value="Genomic_DNA"/>
</dbReference>
<dbReference type="AlphaFoldDB" id="A0A5B0QHB2"/>
<protein>
    <submittedName>
        <fullName evidence="1">Uncharacterized protein</fullName>
    </submittedName>
</protein>
<sequence>MGLESDDMRKGANIASCHQRIARSRLPTLTPLDQFGREGCSRRVPGDQHGSGKDCEADRVYCDEDSFGCKAHESTVQWGAAYFGCYLSAFVCAMKLIGKADEPGMSVCLPVGDL</sequence>
<reference evidence="3 4" key="1">
    <citation type="submission" date="2019-05" db="EMBL/GenBank/DDBJ databases">
        <title>Emergence of the Ug99 lineage of the wheat stem rust pathogen through somatic hybridization.</title>
        <authorList>
            <person name="Li F."/>
            <person name="Upadhyaya N.M."/>
            <person name="Sperschneider J."/>
            <person name="Matny O."/>
            <person name="Nguyen-Phuc H."/>
            <person name="Mago R."/>
            <person name="Raley C."/>
            <person name="Miller M.E."/>
            <person name="Silverstein K.A.T."/>
            <person name="Henningsen E."/>
            <person name="Hirsch C.D."/>
            <person name="Visser B."/>
            <person name="Pretorius Z.A."/>
            <person name="Steffenson B.J."/>
            <person name="Schwessinger B."/>
            <person name="Dodds P.N."/>
            <person name="Figueroa M."/>
        </authorList>
    </citation>
    <scope>NUCLEOTIDE SEQUENCE [LARGE SCALE GENOMIC DNA]</scope>
    <source>
        <strain evidence="1">21-0</strain>
        <strain evidence="2 4">Ug99</strain>
    </source>
</reference>
<keyword evidence="3" id="KW-1185">Reference proteome</keyword>
<name>A0A5B0QHB2_PUCGR</name>
<dbReference type="EMBL" id="VDEP01000045">
    <property type="protein sequence ID" value="KAA1134768.1"/>
    <property type="molecule type" value="Genomic_DNA"/>
</dbReference>
<dbReference type="Proteomes" id="UP000324748">
    <property type="component" value="Unassembled WGS sequence"/>
</dbReference>
<evidence type="ECO:0000313" key="1">
    <source>
        <dbReference type="EMBL" id="KAA1112581.1"/>
    </source>
</evidence>
<evidence type="ECO:0000313" key="3">
    <source>
        <dbReference type="Proteomes" id="UP000324748"/>
    </source>
</evidence>
<evidence type="ECO:0000313" key="2">
    <source>
        <dbReference type="EMBL" id="KAA1134768.1"/>
    </source>
</evidence>
<evidence type="ECO:0000313" key="4">
    <source>
        <dbReference type="Proteomes" id="UP000325313"/>
    </source>
</evidence>
<proteinExistence type="predicted"/>